<gene>
    <name evidence="1" type="ORF">PHY01_37800</name>
</gene>
<dbReference type="Proteomes" id="UP000320338">
    <property type="component" value="Unassembled WGS sequence"/>
</dbReference>
<comment type="caution">
    <text evidence="1">The sequence shown here is derived from an EMBL/GenBank/DDBJ whole genome shotgun (WGS) entry which is preliminary data.</text>
</comment>
<reference evidence="1 2" key="1">
    <citation type="submission" date="2019-06" db="EMBL/GenBank/DDBJ databases">
        <title>Whole genome shotgun sequence of Pseudonocardia hydrocarbonoxydans NBRC 14498.</title>
        <authorList>
            <person name="Hosoyama A."/>
            <person name="Uohara A."/>
            <person name="Ohji S."/>
            <person name="Ichikawa N."/>
        </authorList>
    </citation>
    <scope>NUCLEOTIDE SEQUENCE [LARGE SCALE GENOMIC DNA]</scope>
    <source>
        <strain evidence="1 2">NBRC 14498</strain>
    </source>
</reference>
<protein>
    <recommendedName>
        <fullName evidence="3">DUF466 domain-containing protein</fullName>
    </recommendedName>
</protein>
<dbReference type="Pfam" id="PF04328">
    <property type="entry name" value="Sel_put"/>
    <property type="match status" value="1"/>
</dbReference>
<dbReference type="EMBL" id="BJNG01000035">
    <property type="protein sequence ID" value="GEC21497.1"/>
    <property type="molecule type" value="Genomic_DNA"/>
</dbReference>
<organism evidence="1 2">
    <name type="scientific">Pseudonocardia hydrocarbonoxydans</name>
    <dbReference type="NCBI Taxonomy" id="76726"/>
    <lineage>
        <taxon>Bacteria</taxon>
        <taxon>Bacillati</taxon>
        <taxon>Actinomycetota</taxon>
        <taxon>Actinomycetes</taxon>
        <taxon>Pseudonocardiales</taxon>
        <taxon>Pseudonocardiaceae</taxon>
        <taxon>Pseudonocardia</taxon>
    </lineage>
</organism>
<keyword evidence="2" id="KW-1185">Reference proteome</keyword>
<dbReference type="OrthoDB" id="3541280at2"/>
<proteinExistence type="predicted"/>
<sequence>MTAREALREAWQLLRGFAGEQAYERYVAHHAARHPGVPPMGEREFWRKRTDRGDHAPSARCC</sequence>
<evidence type="ECO:0008006" key="3">
    <source>
        <dbReference type="Google" id="ProtNLM"/>
    </source>
</evidence>
<dbReference type="RefSeq" id="WP_141280309.1">
    <property type="nucleotide sequence ID" value="NZ_BAAARZ010000014.1"/>
</dbReference>
<dbReference type="InterPro" id="IPR007423">
    <property type="entry name" value="Sel_put"/>
</dbReference>
<name>A0A4Y3WRI5_9PSEU</name>
<dbReference type="AlphaFoldDB" id="A0A4Y3WRI5"/>
<evidence type="ECO:0000313" key="1">
    <source>
        <dbReference type="EMBL" id="GEC21497.1"/>
    </source>
</evidence>
<accession>A0A4Y3WRI5</accession>
<evidence type="ECO:0000313" key="2">
    <source>
        <dbReference type="Proteomes" id="UP000320338"/>
    </source>
</evidence>